<dbReference type="Gene3D" id="1.20.1250.20">
    <property type="entry name" value="MFS general substrate transporter like domains"/>
    <property type="match status" value="1"/>
</dbReference>
<feature type="transmembrane region" description="Helical" evidence="7">
    <location>
        <begin position="82"/>
        <end position="104"/>
    </location>
</feature>
<keyword evidence="10" id="KW-1185">Reference proteome</keyword>
<reference evidence="9 10" key="1">
    <citation type="submission" date="2024-08" db="EMBL/GenBank/DDBJ databases">
        <title>Genome mining of Saccharopolyspora cebuensis PGLac3 from Nigerian medicinal plant.</title>
        <authorList>
            <person name="Ezeobiora C.E."/>
            <person name="Igbokwe N.H."/>
            <person name="Amin D.H."/>
            <person name="Mendie U.E."/>
        </authorList>
    </citation>
    <scope>NUCLEOTIDE SEQUENCE [LARGE SCALE GENOMIC DNA]</scope>
    <source>
        <strain evidence="9 10">PGLac3</strain>
    </source>
</reference>
<feature type="transmembrane region" description="Helical" evidence="7">
    <location>
        <begin position="347"/>
        <end position="369"/>
    </location>
</feature>
<evidence type="ECO:0000313" key="9">
    <source>
        <dbReference type="EMBL" id="MEY8040005.1"/>
    </source>
</evidence>
<keyword evidence="4 7" id="KW-0812">Transmembrane</keyword>
<proteinExistence type="predicted"/>
<comment type="caution">
    <text evidence="9">The sequence shown here is derived from an EMBL/GenBank/DDBJ whole genome shotgun (WGS) entry which is preliminary data.</text>
</comment>
<feature type="transmembrane region" description="Helical" evidence="7">
    <location>
        <begin position="165"/>
        <end position="191"/>
    </location>
</feature>
<evidence type="ECO:0000256" key="6">
    <source>
        <dbReference type="ARBA" id="ARBA00023136"/>
    </source>
</evidence>
<keyword evidence="5 7" id="KW-1133">Transmembrane helix</keyword>
<dbReference type="CDD" id="cd06173">
    <property type="entry name" value="MFS_MefA_like"/>
    <property type="match status" value="1"/>
</dbReference>
<comment type="subcellular location">
    <subcellularLocation>
        <location evidence="1">Cell membrane</location>
        <topology evidence="1">Multi-pass membrane protein</topology>
    </subcellularLocation>
</comment>
<feature type="transmembrane region" description="Helical" evidence="7">
    <location>
        <begin position="21"/>
        <end position="43"/>
    </location>
</feature>
<evidence type="ECO:0000256" key="5">
    <source>
        <dbReference type="ARBA" id="ARBA00022989"/>
    </source>
</evidence>
<feature type="transmembrane region" description="Helical" evidence="7">
    <location>
        <begin position="375"/>
        <end position="396"/>
    </location>
</feature>
<dbReference type="SUPFAM" id="SSF103473">
    <property type="entry name" value="MFS general substrate transporter"/>
    <property type="match status" value="1"/>
</dbReference>
<evidence type="ECO:0000256" key="3">
    <source>
        <dbReference type="ARBA" id="ARBA00022475"/>
    </source>
</evidence>
<feature type="transmembrane region" description="Helical" evidence="7">
    <location>
        <begin position="284"/>
        <end position="302"/>
    </location>
</feature>
<keyword evidence="2" id="KW-0813">Transport</keyword>
<feature type="transmembrane region" description="Helical" evidence="7">
    <location>
        <begin position="308"/>
        <end position="326"/>
    </location>
</feature>
<dbReference type="Pfam" id="PF05977">
    <property type="entry name" value="MFS_3"/>
    <property type="match status" value="1"/>
</dbReference>
<dbReference type="InterPro" id="IPR010290">
    <property type="entry name" value="TM_effector"/>
</dbReference>
<feature type="domain" description="Major facilitator superfamily (MFS) profile" evidence="8">
    <location>
        <begin position="209"/>
        <end position="434"/>
    </location>
</feature>
<dbReference type="PANTHER" id="PTHR23513:SF11">
    <property type="entry name" value="STAPHYLOFERRIN A TRANSPORTER"/>
    <property type="match status" value="1"/>
</dbReference>
<protein>
    <submittedName>
        <fullName evidence="9">MFS transporter</fullName>
    </submittedName>
</protein>
<dbReference type="Proteomes" id="UP001564626">
    <property type="component" value="Unassembled WGS sequence"/>
</dbReference>
<name>A0ABV4CFY6_9PSEU</name>
<dbReference type="InterPro" id="IPR036259">
    <property type="entry name" value="MFS_trans_sf"/>
</dbReference>
<sequence length="434" mass="45026">MRARLETMFRALRHPNYRRWAVADFVSVTGAWMQNLALNWYVLTETGSPGLLGLSLLFQTLPGVLLASWSGALADRWPAKRIIFVTQSLHGLLALVLAACAFLDGPLAGVYAIALVSGVVSVFDGPALGRFGAQLVAREDLSNALGLGSILSSGGRILGMGLAGALVAVTGVPLLFVLNGLSFIAVLVAIARVRDDQLYPLATSDAARTGVKAGLKYVLGHRPLVVMFLLSFVLSCLGRNYQVTMAAMANGPLGAGASGYSTLSVVFAVGTVVGGLVAAAFRQLTLSLLLFAAMITSALQFVSGASGTIWQFAAIMFPIAIGAVVLDTATSTRIQLDTDEDMRGRVLAAKAMVTAASGAVGGPLLGWLSEVSGPGWALEVAGIATVLATGVAWLAFARMPERRALPARSRWARLAEVAPVPQPARPATAGAAAS</sequence>
<dbReference type="InterPro" id="IPR020846">
    <property type="entry name" value="MFS_dom"/>
</dbReference>
<feature type="transmembrane region" description="Helical" evidence="7">
    <location>
        <begin position="253"/>
        <end position="277"/>
    </location>
</feature>
<keyword evidence="6 7" id="KW-0472">Membrane</keyword>
<feature type="transmembrane region" description="Helical" evidence="7">
    <location>
        <begin position="224"/>
        <end position="241"/>
    </location>
</feature>
<organism evidence="9 10">
    <name type="scientific">Saccharopolyspora cebuensis</name>
    <dbReference type="NCBI Taxonomy" id="418759"/>
    <lineage>
        <taxon>Bacteria</taxon>
        <taxon>Bacillati</taxon>
        <taxon>Actinomycetota</taxon>
        <taxon>Actinomycetes</taxon>
        <taxon>Pseudonocardiales</taxon>
        <taxon>Pseudonocardiaceae</taxon>
        <taxon>Saccharopolyspora</taxon>
    </lineage>
</organism>
<keyword evidence="3" id="KW-1003">Cell membrane</keyword>
<evidence type="ECO:0000259" key="8">
    <source>
        <dbReference type="PROSITE" id="PS50850"/>
    </source>
</evidence>
<dbReference type="EMBL" id="JBGEHV010000016">
    <property type="protein sequence ID" value="MEY8040005.1"/>
    <property type="molecule type" value="Genomic_DNA"/>
</dbReference>
<evidence type="ECO:0000313" key="10">
    <source>
        <dbReference type="Proteomes" id="UP001564626"/>
    </source>
</evidence>
<accession>A0ABV4CFY6</accession>
<dbReference type="PANTHER" id="PTHR23513">
    <property type="entry name" value="INTEGRAL MEMBRANE EFFLUX PROTEIN-RELATED"/>
    <property type="match status" value="1"/>
</dbReference>
<gene>
    <name evidence="9" type="ORF">AB8O55_11415</name>
</gene>
<evidence type="ECO:0000256" key="2">
    <source>
        <dbReference type="ARBA" id="ARBA00022448"/>
    </source>
</evidence>
<feature type="transmembrane region" description="Helical" evidence="7">
    <location>
        <begin position="141"/>
        <end position="159"/>
    </location>
</feature>
<feature type="transmembrane region" description="Helical" evidence="7">
    <location>
        <begin position="110"/>
        <end position="129"/>
    </location>
</feature>
<feature type="transmembrane region" description="Helical" evidence="7">
    <location>
        <begin position="49"/>
        <end position="70"/>
    </location>
</feature>
<evidence type="ECO:0000256" key="1">
    <source>
        <dbReference type="ARBA" id="ARBA00004651"/>
    </source>
</evidence>
<evidence type="ECO:0000256" key="7">
    <source>
        <dbReference type="SAM" id="Phobius"/>
    </source>
</evidence>
<evidence type="ECO:0000256" key="4">
    <source>
        <dbReference type="ARBA" id="ARBA00022692"/>
    </source>
</evidence>
<dbReference type="PROSITE" id="PS50850">
    <property type="entry name" value="MFS"/>
    <property type="match status" value="1"/>
</dbReference>